<evidence type="ECO:0000313" key="3">
    <source>
        <dbReference type="Proteomes" id="UP000288805"/>
    </source>
</evidence>
<proteinExistence type="predicted"/>
<evidence type="ECO:0000313" key="2">
    <source>
        <dbReference type="EMBL" id="RVW58070.1"/>
    </source>
</evidence>
<protein>
    <submittedName>
        <fullName evidence="2">Uncharacterized protein</fullName>
    </submittedName>
</protein>
<organism evidence="2 3">
    <name type="scientific">Vitis vinifera</name>
    <name type="common">Grape</name>
    <dbReference type="NCBI Taxonomy" id="29760"/>
    <lineage>
        <taxon>Eukaryota</taxon>
        <taxon>Viridiplantae</taxon>
        <taxon>Streptophyta</taxon>
        <taxon>Embryophyta</taxon>
        <taxon>Tracheophyta</taxon>
        <taxon>Spermatophyta</taxon>
        <taxon>Magnoliopsida</taxon>
        <taxon>eudicotyledons</taxon>
        <taxon>Gunneridae</taxon>
        <taxon>Pentapetalae</taxon>
        <taxon>rosids</taxon>
        <taxon>Vitales</taxon>
        <taxon>Vitaceae</taxon>
        <taxon>Viteae</taxon>
        <taxon>Vitis</taxon>
    </lineage>
</organism>
<feature type="compositionally biased region" description="Pro residues" evidence="1">
    <location>
        <begin position="12"/>
        <end position="25"/>
    </location>
</feature>
<gene>
    <name evidence="2" type="ORF">CK203_114517</name>
</gene>
<dbReference type="EMBL" id="QGNW01000985">
    <property type="protein sequence ID" value="RVW58070.1"/>
    <property type="molecule type" value="Genomic_DNA"/>
</dbReference>
<feature type="region of interest" description="Disordered" evidence="1">
    <location>
        <begin position="138"/>
        <end position="157"/>
    </location>
</feature>
<sequence>MDTVGGILAPLGAPPRPPTPVPPQPEQAQQDKLPTKSVPPAPAAPMPEVTYTAPLTTHVVPPAAPFTSEAFITISATEFRVMVHMFQTLTITHNALFWQMATMRSQQDQHTTILRQVQQHLGLLPPPQLDIPGPLESIAPAEGTIPTEETTRADVPI</sequence>
<feature type="region of interest" description="Disordered" evidence="1">
    <location>
        <begin position="1"/>
        <end position="47"/>
    </location>
</feature>
<dbReference type="Proteomes" id="UP000288805">
    <property type="component" value="Unassembled WGS sequence"/>
</dbReference>
<accession>A0A438FEB0</accession>
<evidence type="ECO:0000256" key="1">
    <source>
        <dbReference type="SAM" id="MobiDB-lite"/>
    </source>
</evidence>
<dbReference type="AlphaFoldDB" id="A0A438FEB0"/>
<name>A0A438FEB0_VITVI</name>
<comment type="caution">
    <text evidence="2">The sequence shown here is derived from an EMBL/GenBank/DDBJ whole genome shotgun (WGS) entry which is preliminary data.</text>
</comment>
<reference evidence="2 3" key="1">
    <citation type="journal article" date="2018" name="PLoS Genet.">
        <title>Population sequencing reveals clonal diversity and ancestral inbreeding in the grapevine cultivar Chardonnay.</title>
        <authorList>
            <person name="Roach M.J."/>
            <person name="Johnson D.L."/>
            <person name="Bohlmann J."/>
            <person name="van Vuuren H.J."/>
            <person name="Jones S.J."/>
            <person name="Pretorius I.S."/>
            <person name="Schmidt S.A."/>
            <person name="Borneman A.R."/>
        </authorList>
    </citation>
    <scope>NUCLEOTIDE SEQUENCE [LARGE SCALE GENOMIC DNA]</scope>
    <source>
        <strain evidence="3">cv. Chardonnay</strain>
        <tissue evidence="2">Leaf</tissue>
    </source>
</reference>